<dbReference type="AlphaFoldDB" id="M3TGP0"/>
<sequence length="295" mass="31053">MRLADERWVREAFGVDDLGSDAPAGADRWARAVALGAGGRAANARAVLGELDPRSPILQSLAASTRGSLVRQSGRHSDARVDDGRACATAVSRNVHATARTTSPTAAYRLRRAHSAEGDDLWAKTAWLDGLIGLAADNLGIGAFAASHRLLTRAGDELESFPVSATVNWATIPRVALRHAWVRAEHALYSGDAASSSVWATRADELAAGSPSPRHRIKTDLIGAAVDSANGRLEVAVARAHDVEKRCAERRLLPLQWAAATMLAGIDPADVGASHRASDLLTSMSFLGMSFATGA</sequence>
<keyword evidence="2" id="KW-1185">Reference proteome</keyword>
<dbReference type="RefSeq" id="WP_008379782.1">
    <property type="nucleotide sequence ID" value="NZ_BAOP01000019.1"/>
</dbReference>
<evidence type="ECO:0000313" key="1">
    <source>
        <dbReference type="EMBL" id="GAC80636.1"/>
    </source>
</evidence>
<dbReference type="Proteomes" id="UP000035009">
    <property type="component" value="Unassembled WGS sequence"/>
</dbReference>
<proteinExistence type="predicted"/>
<reference evidence="1 2" key="1">
    <citation type="submission" date="2013-02" db="EMBL/GenBank/DDBJ databases">
        <title>Whole genome shotgun sequence of Gordonia malaquae NBRC 108250.</title>
        <authorList>
            <person name="Yoshida I."/>
            <person name="Hosoyama A."/>
            <person name="Tsuchikane K."/>
            <person name="Ando Y."/>
            <person name="Baba S."/>
            <person name="Ohji S."/>
            <person name="Hamada M."/>
            <person name="Tamura T."/>
            <person name="Yamazoe A."/>
            <person name="Yamazaki S."/>
            <person name="Fujita N."/>
        </authorList>
    </citation>
    <scope>NUCLEOTIDE SEQUENCE [LARGE SCALE GENOMIC DNA]</scope>
    <source>
        <strain evidence="1 2">NBRC 108250</strain>
    </source>
</reference>
<organism evidence="1 2">
    <name type="scientific">Gordonia malaquae NBRC 108250</name>
    <dbReference type="NCBI Taxonomy" id="1223542"/>
    <lineage>
        <taxon>Bacteria</taxon>
        <taxon>Bacillati</taxon>
        <taxon>Actinomycetota</taxon>
        <taxon>Actinomycetes</taxon>
        <taxon>Mycobacteriales</taxon>
        <taxon>Gordoniaceae</taxon>
        <taxon>Gordonia</taxon>
    </lineage>
</organism>
<protein>
    <submittedName>
        <fullName evidence="1">Uncharacterized protein</fullName>
    </submittedName>
</protein>
<accession>M3TGP0</accession>
<dbReference type="OrthoDB" id="4377297at2"/>
<gene>
    <name evidence="1" type="ORF">GM1_019_00980</name>
</gene>
<evidence type="ECO:0000313" key="2">
    <source>
        <dbReference type="Proteomes" id="UP000035009"/>
    </source>
</evidence>
<name>M3TGP0_GORML</name>
<dbReference type="eggNOG" id="ENOG5033TR6">
    <property type="taxonomic scope" value="Bacteria"/>
</dbReference>
<dbReference type="STRING" id="410332.SAMN04488550_1388"/>
<dbReference type="EMBL" id="BAOP01000019">
    <property type="protein sequence ID" value="GAC80636.1"/>
    <property type="molecule type" value="Genomic_DNA"/>
</dbReference>
<comment type="caution">
    <text evidence="1">The sequence shown here is derived from an EMBL/GenBank/DDBJ whole genome shotgun (WGS) entry which is preliminary data.</text>
</comment>